<dbReference type="PROSITE" id="PS51257">
    <property type="entry name" value="PROKAR_LIPOPROTEIN"/>
    <property type="match status" value="1"/>
</dbReference>
<protein>
    <submittedName>
        <fullName evidence="2">Photosystem II stability/assembly factor-like uncharacterized protein</fullName>
    </submittedName>
</protein>
<evidence type="ECO:0000313" key="3">
    <source>
        <dbReference type="Proteomes" id="UP000295341"/>
    </source>
</evidence>
<organism evidence="2 3">
    <name type="scientific">Panacagrimonas perspica</name>
    <dbReference type="NCBI Taxonomy" id="381431"/>
    <lineage>
        <taxon>Bacteria</taxon>
        <taxon>Pseudomonadati</taxon>
        <taxon>Pseudomonadota</taxon>
        <taxon>Gammaproteobacteria</taxon>
        <taxon>Nevskiales</taxon>
        <taxon>Nevskiaceae</taxon>
        <taxon>Panacagrimonas</taxon>
    </lineage>
</organism>
<comment type="caution">
    <text evidence="2">The sequence shown here is derived from an EMBL/GenBank/DDBJ whole genome shotgun (WGS) entry which is preliminary data.</text>
</comment>
<sequence length="321" mass="33172">MTTHRRLSAALSLGLVAGCAAFVASAASVDKKIDVVVKGTVHQTLFGIGFDGQRGVAVGAAGEVQSTEDGGKTWKASKLPTDLAMLGVHVDPARTITVGQTGHAFVKSAGGEWEEVKTGIEKRLFSVSSNVGGLTVAAGEFGALVLSEDGGRTWHPLTLDWMQVGTDGGAEPHLYGAHVAADGSITVVGEFGLVLRSTDRGRNWSVQNKSSASLFDVEIRDDGKGYAVGQDGYALKTVDGGVTWTCIDVGSKAILNGVHSSADGKVTITAMREMMVSNDDGASWSSVNNPEVTTVWYVGVGSPGTDVLAVGQAGRIIRIGG</sequence>
<dbReference type="Gene3D" id="2.130.10.10">
    <property type="entry name" value="YVTN repeat-like/Quinoprotein amine dehydrogenase"/>
    <property type="match status" value="2"/>
</dbReference>
<dbReference type="PANTHER" id="PTHR47199">
    <property type="entry name" value="PHOTOSYSTEM II STABILITY/ASSEMBLY FACTOR HCF136, CHLOROPLASTIC"/>
    <property type="match status" value="1"/>
</dbReference>
<dbReference type="Proteomes" id="UP000295341">
    <property type="component" value="Unassembled WGS sequence"/>
</dbReference>
<proteinExistence type="predicted"/>
<feature type="signal peptide" evidence="1">
    <location>
        <begin position="1"/>
        <end position="26"/>
    </location>
</feature>
<dbReference type="InterPro" id="IPR015943">
    <property type="entry name" value="WD40/YVTN_repeat-like_dom_sf"/>
</dbReference>
<evidence type="ECO:0000313" key="2">
    <source>
        <dbReference type="EMBL" id="TDU32784.1"/>
    </source>
</evidence>
<keyword evidence="3" id="KW-1185">Reference proteome</keyword>
<reference evidence="2 3" key="1">
    <citation type="submission" date="2019-03" db="EMBL/GenBank/DDBJ databases">
        <title>Genomic Encyclopedia of Type Strains, Phase IV (KMG-IV): sequencing the most valuable type-strain genomes for metagenomic binning, comparative biology and taxonomic classification.</title>
        <authorList>
            <person name="Goeker M."/>
        </authorList>
    </citation>
    <scope>NUCLEOTIDE SEQUENCE [LARGE SCALE GENOMIC DNA]</scope>
    <source>
        <strain evidence="2 3">DSM 26377</strain>
    </source>
</reference>
<dbReference type="EMBL" id="SOBT01000008">
    <property type="protein sequence ID" value="TDU32784.1"/>
    <property type="molecule type" value="Genomic_DNA"/>
</dbReference>
<dbReference type="PANTHER" id="PTHR47199:SF2">
    <property type="entry name" value="PHOTOSYSTEM II STABILITY_ASSEMBLY FACTOR HCF136, CHLOROPLASTIC"/>
    <property type="match status" value="1"/>
</dbReference>
<dbReference type="RefSeq" id="WP_133881264.1">
    <property type="nucleotide sequence ID" value="NZ_MWIN01000015.1"/>
</dbReference>
<feature type="chain" id="PRO_5030100171" evidence="1">
    <location>
        <begin position="27"/>
        <end position="321"/>
    </location>
</feature>
<name>A0A4S3K3G0_9GAMM</name>
<gene>
    <name evidence="2" type="ORF">DFR24_2188</name>
</gene>
<keyword evidence="1" id="KW-0732">Signal</keyword>
<accession>A0A4S3K3G0</accession>
<dbReference type="SUPFAM" id="SSF110296">
    <property type="entry name" value="Oligoxyloglucan reducing end-specific cellobiohydrolase"/>
    <property type="match status" value="1"/>
</dbReference>
<dbReference type="AlphaFoldDB" id="A0A4S3K3G0"/>
<dbReference type="OrthoDB" id="9813892at2"/>
<evidence type="ECO:0000256" key="1">
    <source>
        <dbReference type="SAM" id="SignalP"/>
    </source>
</evidence>
<dbReference type="CDD" id="cd15482">
    <property type="entry name" value="Sialidase_non-viral"/>
    <property type="match status" value="1"/>
</dbReference>